<comment type="caution">
    <text evidence="1">The sequence shown here is derived from an EMBL/GenBank/DDBJ whole genome shotgun (WGS) entry which is preliminary data.</text>
</comment>
<dbReference type="AlphaFoldDB" id="A0A2N5IWL4"/>
<evidence type="ECO:0008006" key="3">
    <source>
        <dbReference type="Google" id="ProtNLM"/>
    </source>
</evidence>
<reference evidence="1 2" key="1">
    <citation type="submission" date="2017-07" db="EMBL/GenBank/DDBJ databases">
        <title>Bifidobacterium novel species.</title>
        <authorList>
            <person name="Lugli G.A."/>
            <person name="Milani C."/>
            <person name="Duranti S."/>
            <person name="Mangifesta M."/>
        </authorList>
    </citation>
    <scope>NUCLEOTIDE SEQUENCE [LARGE SCALE GENOMIC DNA]</scope>
    <source>
        <strain evidence="1 2">77</strain>
    </source>
</reference>
<sequence>MDVRILKIERGVFAVLHNGSGAGTVRKQTVGLKRMWLADGANGAQGVFPSKKKTASQWLVQRA</sequence>
<evidence type="ECO:0000313" key="1">
    <source>
        <dbReference type="EMBL" id="PLS26356.1"/>
    </source>
</evidence>
<dbReference type="Proteomes" id="UP000235034">
    <property type="component" value="Unassembled WGS sequence"/>
</dbReference>
<organism evidence="1 2">
    <name type="scientific">Bifidobacterium parmae</name>
    <dbReference type="NCBI Taxonomy" id="361854"/>
    <lineage>
        <taxon>Bacteria</taxon>
        <taxon>Bacillati</taxon>
        <taxon>Actinomycetota</taxon>
        <taxon>Actinomycetes</taxon>
        <taxon>Bifidobacteriales</taxon>
        <taxon>Bifidobacteriaceae</taxon>
        <taxon>Bifidobacterium</taxon>
    </lineage>
</organism>
<dbReference type="OrthoDB" id="3234130at2"/>
<dbReference type="EMBL" id="NMWT01000028">
    <property type="protein sequence ID" value="PLS26356.1"/>
    <property type="molecule type" value="Genomic_DNA"/>
</dbReference>
<evidence type="ECO:0000313" key="2">
    <source>
        <dbReference type="Proteomes" id="UP000235034"/>
    </source>
</evidence>
<dbReference type="RefSeq" id="WP_101622988.1">
    <property type="nucleotide sequence ID" value="NZ_NMWT01000028.1"/>
</dbReference>
<name>A0A2N5IWL4_9BIFI</name>
<protein>
    <recommendedName>
        <fullName evidence="3">Integrase</fullName>
    </recommendedName>
</protein>
<keyword evidence="2" id="KW-1185">Reference proteome</keyword>
<proteinExistence type="predicted"/>
<gene>
    <name evidence="1" type="ORF">Uis4E_1931</name>
</gene>
<accession>A0A2N5IWL4</accession>